<feature type="region of interest" description="Disordered" evidence="2">
    <location>
        <begin position="376"/>
        <end position="448"/>
    </location>
</feature>
<dbReference type="AlphaFoldDB" id="A0A9B0TVM6"/>
<keyword evidence="3" id="KW-1185">Reference proteome</keyword>
<feature type="compositionally biased region" description="Polar residues" evidence="2">
    <location>
        <begin position="426"/>
        <end position="444"/>
    </location>
</feature>
<organism evidence="3 4">
    <name type="scientific">Chrysochloris asiatica</name>
    <name type="common">Cape golden mole</name>
    <dbReference type="NCBI Taxonomy" id="185453"/>
    <lineage>
        <taxon>Eukaryota</taxon>
        <taxon>Metazoa</taxon>
        <taxon>Chordata</taxon>
        <taxon>Craniata</taxon>
        <taxon>Vertebrata</taxon>
        <taxon>Euteleostomi</taxon>
        <taxon>Mammalia</taxon>
        <taxon>Eutheria</taxon>
        <taxon>Afrotheria</taxon>
        <taxon>Chrysochloridae</taxon>
        <taxon>Chrysochlorinae</taxon>
        <taxon>Chrysochloris</taxon>
    </lineage>
</organism>
<protein>
    <submittedName>
        <fullName evidence="4">Uncharacterized protein C1orf65 homolog</fullName>
    </submittedName>
</protein>
<dbReference type="InterPro" id="IPR029090">
    <property type="entry name" value="DUF4659"/>
</dbReference>
<sequence length="656" mass="74805">MGICLKLHGSKFSESTVCAGGDSGPRNRRAGRVTTAPPGGPETLTQTLGMPRGSMVGLDGFSSRPYLDLWESPLPTPELASSAWRSRPGARPAPALCAWAGDPAPGSEAALHWQALPPRYSPTPRPLRHEYNYPSWESRSLTDVALRPPDRARKQRSCSRRLENAWGEAGTKPQQLRGCSHSRIWQPMQLYQTQPCQHYPPAQGDSPPPSPSRAYTPLSEPFGVEKVQNGNQWAVPVGRDLGCWSLSSAPTEKSSVLSKVSAQSASVYPQGSNELMESLASQYSQLEGSSEPVSSEEVQGQQTQLLKSKLAEMVISSRDQKIVALVLARLQKAQRMRELQQQAVAAWEELKLSDQKVQMTLERERQLLLQQNQEQWQQEKEQPNRQVKNKIQKEGPWKRQVEGQEKQRQGKLERSRGAADHRKQWPLQQLKGQQRSQEQKSLQPQKRLEQDCHKRHLHAMGDLKKAQVTNLTSIVNYQARKVLMDCQAKAEELLRKLSLEQNYHQSQETQQCLVKEHHQELREKDQKEHKKFQVKWQAGELKEQTKMHKRMLMELADQKIRQAKSNAHKNIKDKAKRVRDLNVLREKNPHILKLKAEKEEKCHIEGIKEAIKKKQQRMEQISREKAAALEEFQKISRVSLQPRDKMRAFDQMAGEA</sequence>
<dbReference type="RefSeq" id="XP_006871227.1">
    <property type="nucleotide sequence ID" value="XM_006871165.1"/>
</dbReference>
<evidence type="ECO:0000256" key="1">
    <source>
        <dbReference type="SAM" id="Coils"/>
    </source>
</evidence>
<accession>A0A9B0TVM6</accession>
<keyword evidence="1" id="KW-0175">Coiled coil</keyword>
<feature type="region of interest" description="Disordered" evidence="2">
    <location>
        <begin position="195"/>
        <end position="217"/>
    </location>
</feature>
<dbReference type="GeneID" id="102828469"/>
<reference evidence="4" key="1">
    <citation type="submission" date="2025-08" db="UniProtKB">
        <authorList>
            <consortium name="RefSeq"/>
        </authorList>
    </citation>
    <scope>IDENTIFICATION</scope>
    <source>
        <tissue evidence="4">Spleen</tissue>
    </source>
</reference>
<proteinExistence type="predicted"/>
<name>A0A9B0TVM6_CHRAS</name>
<gene>
    <name evidence="4" type="primary">LOC102828469</name>
</gene>
<dbReference type="PANTHER" id="PTHR33663">
    <property type="entry name" value="COILED-COIL DOMAIN-CONTAINING PROTEIN 177"/>
    <property type="match status" value="1"/>
</dbReference>
<evidence type="ECO:0000313" key="4">
    <source>
        <dbReference type="RefSeq" id="XP_006871227.1"/>
    </source>
</evidence>
<dbReference type="Pfam" id="PF15558">
    <property type="entry name" value="DUF4659"/>
    <property type="match status" value="1"/>
</dbReference>
<feature type="coiled-coil region" evidence="1">
    <location>
        <begin position="604"/>
        <end position="631"/>
    </location>
</feature>
<evidence type="ECO:0000313" key="3">
    <source>
        <dbReference type="Proteomes" id="UP000504623"/>
    </source>
</evidence>
<evidence type="ECO:0000256" key="2">
    <source>
        <dbReference type="SAM" id="MobiDB-lite"/>
    </source>
</evidence>
<dbReference type="Proteomes" id="UP000504623">
    <property type="component" value="Unplaced"/>
</dbReference>
<feature type="region of interest" description="Disordered" evidence="2">
    <location>
        <begin position="18"/>
        <end position="48"/>
    </location>
</feature>
<feature type="compositionally biased region" description="Basic and acidic residues" evidence="2">
    <location>
        <begin position="391"/>
        <end position="423"/>
    </location>
</feature>
<dbReference type="PANTHER" id="PTHR33663:SF3">
    <property type="entry name" value="COILED-COIL DOMAIN-CONTAINING PROTEIN 185"/>
    <property type="match status" value="1"/>
</dbReference>
<dbReference type="CTD" id="164127"/>
<dbReference type="OrthoDB" id="200110at2759"/>